<dbReference type="KEGG" id="upl:DSM104440_02308"/>
<feature type="transmembrane region" description="Helical" evidence="5">
    <location>
        <begin position="202"/>
        <end position="223"/>
    </location>
</feature>
<feature type="transmembrane region" description="Helical" evidence="5">
    <location>
        <begin position="64"/>
        <end position="81"/>
    </location>
</feature>
<dbReference type="GO" id="GO:0046873">
    <property type="term" value="F:metal ion transmembrane transporter activity"/>
    <property type="evidence" value="ECO:0007669"/>
    <property type="project" value="InterPro"/>
</dbReference>
<keyword evidence="2 5" id="KW-0812">Transmembrane</keyword>
<feature type="transmembrane region" description="Helical" evidence="5">
    <location>
        <begin position="235"/>
        <end position="253"/>
    </location>
</feature>
<gene>
    <name evidence="6" type="primary">zupT</name>
    <name evidence="6" type="ORF">DSM104440_02308</name>
</gene>
<protein>
    <submittedName>
        <fullName evidence="6">Zinc transporter ZupT</fullName>
    </submittedName>
</protein>
<dbReference type="PANTHER" id="PTHR16950">
    <property type="entry name" value="ZINC TRANSPORTER SLC39A7 HISTIDINE-RICH MEMBRANE PROTEIN KE4"/>
    <property type="match status" value="1"/>
</dbReference>
<feature type="transmembrane region" description="Helical" evidence="5">
    <location>
        <begin position="37"/>
        <end position="58"/>
    </location>
</feature>
<dbReference type="EMBL" id="CP053073">
    <property type="protein sequence ID" value="QJR15487.1"/>
    <property type="molecule type" value="Genomic_DNA"/>
</dbReference>
<dbReference type="PANTHER" id="PTHR16950:SF16">
    <property type="entry name" value="ZINC TRANSPORTER ZIP13"/>
    <property type="match status" value="1"/>
</dbReference>
<dbReference type="InterPro" id="IPR003689">
    <property type="entry name" value="ZIP"/>
</dbReference>
<evidence type="ECO:0000256" key="5">
    <source>
        <dbReference type="SAM" id="Phobius"/>
    </source>
</evidence>
<evidence type="ECO:0000256" key="3">
    <source>
        <dbReference type="ARBA" id="ARBA00022989"/>
    </source>
</evidence>
<evidence type="ECO:0000256" key="1">
    <source>
        <dbReference type="ARBA" id="ARBA00004141"/>
    </source>
</evidence>
<dbReference type="Pfam" id="PF02535">
    <property type="entry name" value="Zip"/>
    <property type="match status" value="1"/>
</dbReference>
<evidence type="ECO:0000256" key="2">
    <source>
        <dbReference type="ARBA" id="ARBA00022692"/>
    </source>
</evidence>
<dbReference type="InParanoid" id="A0A6M4HBY2"/>
<dbReference type="GO" id="GO:0016020">
    <property type="term" value="C:membrane"/>
    <property type="evidence" value="ECO:0007669"/>
    <property type="project" value="UniProtKB-SubCell"/>
</dbReference>
<proteinExistence type="predicted"/>
<reference evidence="6 7" key="1">
    <citation type="submission" date="2020-04" db="EMBL/GenBank/DDBJ databases">
        <title>Usitatibacter rugosus gen. nov., sp. nov. and Usitatibacter palustris sp. nov., novel members of Usitatibacteraceae fam. nov. within the order Nitrosomonadales isolated from soil.</title>
        <authorList>
            <person name="Huber K.J."/>
            <person name="Neumann-Schaal M."/>
            <person name="Geppert A."/>
            <person name="Luckner M."/>
            <person name="Wanner G."/>
            <person name="Overmann J."/>
        </authorList>
    </citation>
    <scope>NUCLEOTIDE SEQUENCE [LARGE SCALE GENOMIC DNA]</scope>
    <source>
        <strain evidence="6 7">Swamp67</strain>
    </source>
</reference>
<dbReference type="FunCoup" id="A0A6M4HBY2">
    <property type="interactions" value="266"/>
</dbReference>
<evidence type="ECO:0000256" key="4">
    <source>
        <dbReference type="ARBA" id="ARBA00023136"/>
    </source>
</evidence>
<keyword evidence="7" id="KW-1185">Reference proteome</keyword>
<organism evidence="6 7">
    <name type="scientific">Usitatibacter palustris</name>
    <dbReference type="NCBI Taxonomy" id="2732487"/>
    <lineage>
        <taxon>Bacteria</taxon>
        <taxon>Pseudomonadati</taxon>
        <taxon>Pseudomonadota</taxon>
        <taxon>Betaproteobacteria</taxon>
        <taxon>Nitrosomonadales</taxon>
        <taxon>Usitatibacteraceae</taxon>
        <taxon>Usitatibacter</taxon>
    </lineage>
</organism>
<dbReference type="RefSeq" id="WP_171162805.1">
    <property type="nucleotide sequence ID" value="NZ_CP053073.1"/>
</dbReference>
<keyword evidence="4 5" id="KW-0472">Membrane</keyword>
<keyword evidence="3 5" id="KW-1133">Transmembrane helix</keyword>
<name>A0A6M4HBY2_9PROT</name>
<feature type="transmembrane region" description="Helical" evidence="5">
    <location>
        <begin position="6"/>
        <end position="25"/>
    </location>
</feature>
<accession>A0A6M4HBY2</accession>
<comment type="subcellular location">
    <subcellularLocation>
        <location evidence="1">Membrane</location>
        <topology evidence="1">Multi-pass membrane protein</topology>
    </subcellularLocation>
</comment>
<evidence type="ECO:0000313" key="6">
    <source>
        <dbReference type="EMBL" id="QJR15487.1"/>
    </source>
</evidence>
<dbReference type="AlphaFoldDB" id="A0A6M4HBY2"/>
<evidence type="ECO:0000313" key="7">
    <source>
        <dbReference type="Proteomes" id="UP000503096"/>
    </source>
</evidence>
<dbReference type="Proteomes" id="UP000503096">
    <property type="component" value="Chromosome"/>
</dbReference>
<sequence>MTTLAWILLACLAGGALSLGIAALVAFRVQARWIPTLVSYAVGALLGAVFLDMIPHIFQANPNPGRSAAMILAGILVFFILEKLLLWRHHHHHGEEIEGGHDHGHDNDQGRSGWMIVAGDSFHNFTDGVIIAGAFIADIRLGVITALAILAHEIPQEIGDFLILLHSGFSKKKALLLNVVSSLATVLGALIAYFALAGARNWVPDLLAIAAASMIYVAVADLIPGLHKRAALRETLGQVSFIGLGIATIWIIHEGLG</sequence>
<feature type="transmembrane region" description="Helical" evidence="5">
    <location>
        <begin position="175"/>
        <end position="196"/>
    </location>
</feature>